<dbReference type="EMBL" id="DQVR01000015">
    <property type="protein sequence ID" value="HIQ23522.1"/>
    <property type="molecule type" value="Genomic_DNA"/>
</dbReference>
<evidence type="ECO:0000256" key="4">
    <source>
        <dbReference type="ARBA" id="ARBA00022884"/>
    </source>
</evidence>
<name>A0A833EAE1_9CREN</name>
<feature type="active site" description="Nucleophile" evidence="5">
    <location>
        <position position="332"/>
    </location>
</feature>
<dbReference type="Pfam" id="PF01472">
    <property type="entry name" value="PUA"/>
    <property type="match status" value="1"/>
</dbReference>
<dbReference type="EC" id="2.1.1.-" evidence="5"/>
<dbReference type="InterPro" id="IPR001678">
    <property type="entry name" value="MeTrfase_RsmB-F_NOP2_dom"/>
</dbReference>
<keyword evidence="1 5" id="KW-0489">Methyltransferase</keyword>
<dbReference type="PANTHER" id="PTHR22807:SF34">
    <property type="entry name" value="TRNA (CYTOSINE(72)-C(5))-METHYLTRANSFERASE NSUN6"/>
    <property type="match status" value="1"/>
</dbReference>
<dbReference type="InterPro" id="IPR029063">
    <property type="entry name" value="SAM-dependent_MTases_sf"/>
</dbReference>
<dbReference type="GO" id="GO:0001510">
    <property type="term" value="P:RNA methylation"/>
    <property type="evidence" value="ECO:0007669"/>
    <property type="project" value="InterPro"/>
</dbReference>
<keyword evidence="2 5" id="KW-0808">Transferase</keyword>
<dbReference type="GO" id="GO:0016428">
    <property type="term" value="F:tRNA (cytidine-5-)-methyltransferase activity"/>
    <property type="evidence" value="ECO:0007669"/>
    <property type="project" value="UniProtKB-UniRule"/>
</dbReference>
<dbReference type="InterPro" id="IPR002478">
    <property type="entry name" value="PUA"/>
</dbReference>
<dbReference type="SUPFAM" id="SSF88697">
    <property type="entry name" value="PUA domain-like"/>
    <property type="match status" value="1"/>
</dbReference>
<accession>A0A833EAE1</accession>
<keyword evidence="4 5" id="KW-0694">RNA-binding</keyword>
<dbReference type="PROSITE" id="PS51686">
    <property type="entry name" value="SAM_MT_RSMB_NOP"/>
    <property type="match status" value="1"/>
</dbReference>
<dbReference type="Gene3D" id="2.30.130.10">
    <property type="entry name" value="PUA domain"/>
    <property type="match status" value="1"/>
</dbReference>
<feature type="binding site" evidence="5">
    <location>
        <position position="263"/>
    </location>
    <ligand>
        <name>S-adenosyl-L-methionine</name>
        <dbReference type="ChEBI" id="CHEBI:59789"/>
    </ligand>
</feature>
<dbReference type="SMART" id="SM00359">
    <property type="entry name" value="PUA"/>
    <property type="match status" value="1"/>
</dbReference>
<evidence type="ECO:0000256" key="3">
    <source>
        <dbReference type="ARBA" id="ARBA00022691"/>
    </source>
</evidence>
<dbReference type="PROSITE" id="PS50890">
    <property type="entry name" value="PUA"/>
    <property type="match status" value="1"/>
</dbReference>
<dbReference type="InterPro" id="IPR036974">
    <property type="entry name" value="PUA_sf"/>
</dbReference>
<comment type="caution">
    <text evidence="7">The sequence shown here is derived from an EMBL/GenBank/DDBJ whole genome shotgun (WGS) entry which is preliminary data.</text>
</comment>
<evidence type="ECO:0000313" key="8">
    <source>
        <dbReference type="Proteomes" id="UP000600071"/>
    </source>
</evidence>
<feature type="binding site" evidence="5">
    <location>
        <begin position="212"/>
        <end position="218"/>
    </location>
    <ligand>
        <name>S-adenosyl-L-methionine</name>
        <dbReference type="ChEBI" id="CHEBI:59789"/>
    </ligand>
</feature>
<evidence type="ECO:0000256" key="5">
    <source>
        <dbReference type="HAMAP-Rule" id="MF_02237"/>
    </source>
</evidence>
<dbReference type="SUPFAM" id="SSF53335">
    <property type="entry name" value="S-adenosyl-L-methionine-dependent methyltransferases"/>
    <property type="match status" value="1"/>
</dbReference>
<gene>
    <name evidence="7" type="ORF">EYH50_00540</name>
</gene>
<dbReference type="PANTHER" id="PTHR22807">
    <property type="entry name" value="NOP2 YEAST -RELATED NOL1/NOP2/FMU SUN DOMAIN-CONTAINING"/>
    <property type="match status" value="1"/>
</dbReference>
<comment type="similarity">
    <text evidence="5">Belongs to the class I-like SAM-binding methyltransferase superfamily. RsmB/NOP family.</text>
</comment>
<reference evidence="7" key="1">
    <citation type="journal article" date="2020" name="ISME J.">
        <title>Gammaproteobacteria mediating utilization of methyl-, sulfur- and petroleum organic compounds in deep ocean hydrothermal plumes.</title>
        <authorList>
            <person name="Zhou Z."/>
            <person name="Liu Y."/>
            <person name="Pan J."/>
            <person name="Cron B.R."/>
            <person name="Toner B.M."/>
            <person name="Anantharaman K."/>
            <person name="Breier J.A."/>
            <person name="Dick G.J."/>
            <person name="Li M."/>
        </authorList>
    </citation>
    <scope>NUCLEOTIDE SEQUENCE</scope>
    <source>
        <strain evidence="7">SZUA-1523</strain>
    </source>
</reference>
<dbReference type="HAMAP" id="MF_02237">
    <property type="entry name" value="NSUN6"/>
    <property type="match status" value="1"/>
</dbReference>
<dbReference type="NCBIfam" id="TIGR00451">
    <property type="entry name" value="unchar_dom_2"/>
    <property type="match status" value="1"/>
</dbReference>
<feature type="binding site" evidence="5">
    <location>
        <position position="236"/>
    </location>
    <ligand>
        <name>S-adenosyl-L-methionine</name>
        <dbReference type="ChEBI" id="CHEBI:59789"/>
    </ligand>
</feature>
<comment type="catalytic activity">
    <reaction evidence="5">
        <text>cytidine(72) in tRNA + S-adenosyl-L-methionine = 5-methylcytidine(72) in tRNA + S-adenosyl-L-homocysteine + H(+)</text>
        <dbReference type="Rhea" id="RHEA:61988"/>
        <dbReference type="Rhea" id="RHEA-COMP:15996"/>
        <dbReference type="Rhea" id="RHEA-COMP:15997"/>
        <dbReference type="ChEBI" id="CHEBI:15378"/>
        <dbReference type="ChEBI" id="CHEBI:57856"/>
        <dbReference type="ChEBI" id="CHEBI:59789"/>
        <dbReference type="ChEBI" id="CHEBI:74483"/>
        <dbReference type="ChEBI" id="CHEBI:82748"/>
    </reaction>
</comment>
<feature type="binding site" evidence="5">
    <location>
        <position position="241"/>
    </location>
    <ligand>
        <name>S-adenosyl-L-methionine</name>
        <dbReference type="ChEBI" id="CHEBI:59789"/>
    </ligand>
</feature>
<dbReference type="GO" id="GO:0006400">
    <property type="term" value="P:tRNA modification"/>
    <property type="evidence" value="ECO:0007669"/>
    <property type="project" value="UniProtKB-UniRule"/>
</dbReference>
<dbReference type="CDD" id="cd07953">
    <property type="entry name" value="PUA"/>
    <property type="match status" value="1"/>
</dbReference>
<dbReference type="InterPro" id="IPR023267">
    <property type="entry name" value="RCMT"/>
</dbReference>
<evidence type="ECO:0000259" key="6">
    <source>
        <dbReference type="PROSITE" id="PS51686"/>
    </source>
</evidence>
<dbReference type="Proteomes" id="UP000600071">
    <property type="component" value="Unassembled WGS sequence"/>
</dbReference>
<sequence>MQATPGQAVEPLRWYDRGLLEELERVYGPQGLPALLESLMLPPARYYFRVNVLRVDPGVLLDEMRREGLRVYMDELLQEALWLPVEGPRRLRDPGCRVIVDKRAAESVMMGAHVYAPGVVRIEECVAPGQEVLVVSENGVPVAVGVAAPMLRDALRARRGLVVEVIEPLYRVPSLRETRWSREGMIYEQGLPSMHVAHVLAPEPGSVIVDMCAAPGGKTSHVYELVRGRARVIAVDHSRRKTERLRAELERLGHSSVEVIQADSRHLGRRLGEGVADYVILDPPCSSLGVIPKIRDRKTLREVEISAKYQRQFLRAAYRLLRPGGVLVYSTCTMTMRENEGNIRYAVEKLGFRLEEAWPRRFSRGLGDYGTPAIRVHPSIHRATGYFIARLRKPP</sequence>
<evidence type="ECO:0000256" key="1">
    <source>
        <dbReference type="ARBA" id="ARBA00022603"/>
    </source>
</evidence>
<dbReference type="GO" id="GO:0000049">
    <property type="term" value="F:tRNA binding"/>
    <property type="evidence" value="ECO:0007669"/>
    <property type="project" value="UniProtKB-UniRule"/>
</dbReference>
<evidence type="ECO:0000313" key="7">
    <source>
        <dbReference type="EMBL" id="HIQ23522.1"/>
    </source>
</evidence>
<feature type="domain" description="SAM-dependent MTase RsmB/NOP-type" evidence="6">
    <location>
        <begin position="108"/>
        <end position="394"/>
    </location>
</feature>
<dbReference type="InterPro" id="IPR015947">
    <property type="entry name" value="PUA-like_sf"/>
</dbReference>
<comment type="function">
    <text evidence="5">S-adenosyl-L-methionine-dependent methyltransferase that specifically methylates the C5 position of cytosine 72 in several tRNAs.</text>
</comment>
<dbReference type="PRINTS" id="PR02008">
    <property type="entry name" value="RCMTFAMILY"/>
</dbReference>
<dbReference type="InterPro" id="IPR049560">
    <property type="entry name" value="MeTrfase_RsmB-F_NOP2_cat"/>
</dbReference>
<dbReference type="AlphaFoldDB" id="A0A833EAE1"/>
<dbReference type="CDD" id="cd02440">
    <property type="entry name" value="AdoMet_MTases"/>
    <property type="match status" value="1"/>
</dbReference>
<organism evidence="7 8">
    <name type="scientific">Pyrodictium delaneyi</name>
    <dbReference type="NCBI Taxonomy" id="1273541"/>
    <lineage>
        <taxon>Archaea</taxon>
        <taxon>Thermoproteota</taxon>
        <taxon>Thermoprotei</taxon>
        <taxon>Desulfurococcales</taxon>
        <taxon>Pyrodictiaceae</taxon>
        <taxon>Pyrodictium</taxon>
    </lineage>
</organism>
<dbReference type="InterPro" id="IPR043699">
    <property type="entry name" value="NSUN6"/>
</dbReference>
<dbReference type="InterPro" id="IPR004521">
    <property type="entry name" value="Uncharacterised_CHP00451"/>
</dbReference>
<proteinExistence type="inferred from homology"/>
<protein>
    <recommendedName>
        <fullName evidence="5">tRNA (cytosine(72)-C(5))-methyltransferase</fullName>
        <shortName evidence="5">tRNA:m(5)C72 MTase</shortName>
        <ecNumber evidence="5">2.1.1.-</ecNumber>
    </recommendedName>
</protein>
<feature type="binding site" evidence="5">
    <location>
        <position position="309"/>
    </location>
    <ligand>
        <name>S-adenosyl-L-methionine</name>
        <dbReference type="ChEBI" id="CHEBI:59789"/>
    </ligand>
</feature>
<dbReference type="Pfam" id="PF01189">
    <property type="entry name" value="Methyltr_RsmB-F"/>
    <property type="match status" value="1"/>
</dbReference>
<evidence type="ECO:0000256" key="2">
    <source>
        <dbReference type="ARBA" id="ARBA00022679"/>
    </source>
</evidence>
<dbReference type="Gene3D" id="3.40.50.150">
    <property type="entry name" value="Vaccinia Virus protein VP39"/>
    <property type="match status" value="1"/>
</dbReference>
<feature type="binding site" evidence="5">
    <location>
        <position position="282"/>
    </location>
    <ligand>
        <name>S-adenosyl-L-methionine</name>
        <dbReference type="ChEBI" id="CHEBI:59789"/>
    </ligand>
</feature>
<keyword evidence="3 5" id="KW-0949">S-adenosyl-L-methionine</keyword>